<sequence length="499" mass="53235">MEKFDGSTPLTIKAERSRSFDLIVVGGGSGLNVAAAAAKKGLKVAVIEPGPLGGTCLNRGCIPSKMFIETGEIAEKIKRAALFGLDAEFKGEDFPAIVGRTMGFVDEEAAGIEEAIKANPKYTLFKKFAHFTGPKTLMVGAEEIEGEKIIIAAGTRPSVPPISGLDKTAYQTSDTIFRLTELPKRMVFIGGGYISCEMASFFGNLGSQITVIDRGNLLISNEDEEIAQKFTEVFSRQYQVVSNATVAEVSGPLTSAGVQTGEVKIRVTVGNQSQEIVGDVLFVAAGRVPNTDSLGCKEAGYALNERGYLVVNEYMETSVPGVWALGDIVGKAPFKHGANYEARIVAQNIFADDGKKAAADYRVMPHAVYSSPQVAGVGLREQDLKEKKMDYAVGRYPYIKTGMGKALQDEEGFVKVLADPKTRKILGAHILGTDASVLIHELVVVLTAAGGDLDAIKNSIHIHPALSEVVQRAVNAVSFDGPAAAAGKTLMERTSEQRL</sequence>
<comment type="caution">
    <text evidence="14">The sequence shown here is derived from an EMBL/GenBank/DDBJ whole genome shotgun (WGS) entry which is preliminary data.</text>
</comment>
<evidence type="ECO:0000256" key="4">
    <source>
        <dbReference type="ARBA" id="ARBA00023002"/>
    </source>
</evidence>
<dbReference type="PROSITE" id="PS00076">
    <property type="entry name" value="PYRIDINE_REDOX_1"/>
    <property type="match status" value="1"/>
</dbReference>
<evidence type="ECO:0000259" key="12">
    <source>
        <dbReference type="Pfam" id="PF02852"/>
    </source>
</evidence>
<dbReference type="FunFam" id="3.30.390.30:FF:000001">
    <property type="entry name" value="Dihydrolipoyl dehydrogenase"/>
    <property type="match status" value="1"/>
</dbReference>
<dbReference type="Pfam" id="PF02852">
    <property type="entry name" value="Pyr_redox_dim"/>
    <property type="match status" value="1"/>
</dbReference>
<dbReference type="SUPFAM" id="SSF55424">
    <property type="entry name" value="FAD/NAD-linked reductases, dimerisation (C-terminal) domain"/>
    <property type="match status" value="1"/>
</dbReference>
<dbReference type="InterPro" id="IPR036188">
    <property type="entry name" value="FAD/NAD-bd_sf"/>
</dbReference>
<feature type="binding site" evidence="9">
    <location>
        <position position="327"/>
    </location>
    <ligand>
        <name>FAD</name>
        <dbReference type="ChEBI" id="CHEBI:57692"/>
    </ligand>
</feature>
<evidence type="ECO:0000256" key="1">
    <source>
        <dbReference type="ARBA" id="ARBA00007532"/>
    </source>
</evidence>
<keyword evidence="2 11" id="KW-0285">Flavoprotein</keyword>
<evidence type="ECO:0000256" key="3">
    <source>
        <dbReference type="ARBA" id="ARBA00022827"/>
    </source>
</evidence>
<dbReference type="InterPro" id="IPR004099">
    <property type="entry name" value="Pyr_nucl-diS_OxRdtase_dimer"/>
</dbReference>
<dbReference type="InterPro" id="IPR023753">
    <property type="entry name" value="FAD/NAD-binding_dom"/>
</dbReference>
<keyword evidence="7 11" id="KW-0676">Redox-active center</keyword>
<dbReference type="PANTHER" id="PTHR22912">
    <property type="entry name" value="DISULFIDE OXIDOREDUCTASE"/>
    <property type="match status" value="1"/>
</dbReference>
<feature type="domain" description="FAD/NAD(P)-binding" evidence="13">
    <location>
        <begin position="20"/>
        <end position="332"/>
    </location>
</feature>
<dbReference type="EMBL" id="DSPJ01000021">
    <property type="protein sequence ID" value="HEX61678.1"/>
    <property type="molecule type" value="Genomic_DNA"/>
</dbReference>
<comment type="similarity">
    <text evidence="1 11">Belongs to the class-I pyridine nucleotide-disulfide oxidoreductase family.</text>
</comment>
<dbReference type="PANTHER" id="PTHR22912:SF217">
    <property type="entry name" value="DIHYDROLIPOYL DEHYDROGENASE"/>
    <property type="match status" value="1"/>
</dbReference>
<protein>
    <submittedName>
        <fullName evidence="14">Dihydrolipoyl dehydrogenase</fullName>
    </submittedName>
</protein>
<dbReference type="InterPro" id="IPR016156">
    <property type="entry name" value="FAD/NAD-linked_Rdtase_dimer_sf"/>
</dbReference>
<comment type="cofactor">
    <cofactor evidence="9">
        <name>FAD</name>
        <dbReference type="ChEBI" id="CHEBI:57692"/>
    </cofactor>
    <text evidence="9">Binds 1 FAD per subunit.</text>
</comment>
<keyword evidence="4 11" id="KW-0560">Oxidoreductase</keyword>
<feature type="binding site" evidence="9">
    <location>
        <position position="65"/>
    </location>
    <ligand>
        <name>FAD</name>
        <dbReference type="ChEBI" id="CHEBI:57692"/>
    </ligand>
</feature>
<evidence type="ECO:0000256" key="11">
    <source>
        <dbReference type="RuleBase" id="RU003691"/>
    </source>
</evidence>
<dbReference type="Gene3D" id="3.30.390.30">
    <property type="match status" value="1"/>
</dbReference>
<accession>A0A831YZX9</accession>
<proteinExistence type="inferred from homology"/>
<keyword evidence="5 9" id="KW-0520">NAD</keyword>
<dbReference type="PRINTS" id="PR00411">
    <property type="entry name" value="PNDRDTASEI"/>
</dbReference>
<dbReference type="GO" id="GO:0006103">
    <property type="term" value="P:2-oxoglutarate metabolic process"/>
    <property type="evidence" value="ECO:0007669"/>
    <property type="project" value="TreeGrafter"/>
</dbReference>
<evidence type="ECO:0000256" key="7">
    <source>
        <dbReference type="ARBA" id="ARBA00023284"/>
    </source>
</evidence>
<dbReference type="AlphaFoldDB" id="A0A831YZX9"/>
<evidence type="ECO:0000256" key="6">
    <source>
        <dbReference type="ARBA" id="ARBA00023157"/>
    </source>
</evidence>
<organism evidence="14">
    <name type="scientific">candidate division WWE3 bacterium</name>
    <dbReference type="NCBI Taxonomy" id="2053526"/>
    <lineage>
        <taxon>Bacteria</taxon>
        <taxon>Katanobacteria</taxon>
    </lineage>
</organism>
<dbReference type="GO" id="GO:0050660">
    <property type="term" value="F:flavin adenine dinucleotide binding"/>
    <property type="evidence" value="ECO:0007669"/>
    <property type="project" value="TreeGrafter"/>
</dbReference>
<name>A0A831YZX9_UNCKA</name>
<reference evidence="14" key="1">
    <citation type="journal article" date="2020" name="mSystems">
        <title>Genome- and Community-Level Interaction Insights into Carbon Utilization and Element Cycling Functions of Hydrothermarchaeota in Hydrothermal Sediment.</title>
        <authorList>
            <person name="Zhou Z."/>
            <person name="Liu Y."/>
            <person name="Xu W."/>
            <person name="Pan J."/>
            <person name="Luo Z.H."/>
            <person name="Li M."/>
        </authorList>
    </citation>
    <scope>NUCLEOTIDE SEQUENCE [LARGE SCALE GENOMIC DNA]</scope>
    <source>
        <strain evidence="14">SpSt-361</strain>
    </source>
</reference>
<keyword evidence="9" id="KW-0547">Nucleotide-binding</keyword>
<evidence type="ECO:0000256" key="5">
    <source>
        <dbReference type="ARBA" id="ARBA00023027"/>
    </source>
</evidence>
<evidence type="ECO:0000256" key="8">
    <source>
        <dbReference type="PIRSR" id="PIRSR000350-2"/>
    </source>
</evidence>
<feature type="binding site" evidence="9">
    <location>
        <begin position="190"/>
        <end position="197"/>
    </location>
    <ligand>
        <name>NAD(+)</name>
        <dbReference type="ChEBI" id="CHEBI:57540"/>
    </ligand>
</feature>
<dbReference type="InterPro" id="IPR050151">
    <property type="entry name" value="Class-I_Pyr_Nuc-Dis_Oxidored"/>
</dbReference>
<evidence type="ECO:0000256" key="10">
    <source>
        <dbReference type="PIRSR" id="PIRSR000350-4"/>
    </source>
</evidence>
<dbReference type="SUPFAM" id="SSF51905">
    <property type="entry name" value="FAD/NAD(P)-binding domain"/>
    <property type="match status" value="1"/>
</dbReference>
<keyword evidence="6" id="KW-1015">Disulfide bond</keyword>
<feature type="binding site" evidence="9">
    <location>
        <position position="286"/>
    </location>
    <ligand>
        <name>NAD(+)</name>
        <dbReference type="ChEBI" id="CHEBI:57540"/>
    </ligand>
</feature>
<keyword evidence="3 9" id="KW-0274">FAD</keyword>
<gene>
    <name evidence="14" type="ORF">ENR01_00770</name>
</gene>
<dbReference type="Pfam" id="PF07992">
    <property type="entry name" value="Pyr_redox_2"/>
    <property type="match status" value="1"/>
</dbReference>
<evidence type="ECO:0000259" key="13">
    <source>
        <dbReference type="Pfam" id="PF07992"/>
    </source>
</evidence>
<dbReference type="InterPro" id="IPR012999">
    <property type="entry name" value="Pyr_OxRdtase_I_AS"/>
</dbReference>
<dbReference type="GO" id="GO:0004148">
    <property type="term" value="F:dihydrolipoyl dehydrogenase (NADH) activity"/>
    <property type="evidence" value="ECO:0007669"/>
    <property type="project" value="TreeGrafter"/>
</dbReference>
<evidence type="ECO:0000256" key="9">
    <source>
        <dbReference type="PIRSR" id="PIRSR000350-3"/>
    </source>
</evidence>
<evidence type="ECO:0000313" key="14">
    <source>
        <dbReference type="EMBL" id="HEX61678.1"/>
    </source>
</evidence>
<evidence type="ECO:0000256" key="2">
    <source>
        <dbReference type="ARBA" id="ARBA00022630"/>
    </source>
</evidence>
<feature type="domain" description="Pyridine nucleotide-disulphide oxidoreductase dimerisation" evidence="12">
    <location>
        <begin position="364"/>
        <end position="473"/>
    </location>
</feature>
<dbReference type="InterPro" id="IPR001100">
    <property type="entry name" value="Pyr_nuc-diS_OxRdtase"/>
</dbReference>
<feature type="disulfide bond" description="Redox-active" evidence="10">
    <location>
        <begin position="56"/>
        <end position="61"/>
    </location>
</feature>
<dbReference type="PIRSF" id="PIRSF000350">
    <property type="entry name" value="Mercury_reductase_MerA"/>
    <property type="match status" value="1"/>
</dbReference>
<dbReference type="PRINTS" id="PR00368">
    <property type="entry name" value="FADPNR"/>
</dbReference>
<dbReference type="Gene3D" id="3.50.50.60">
    <property type="entry name" value="FAD/NAD(P)-binding domain"/>
    <property type="match status" value="2"/>
</dbReference>
<feature type="active site" description="Proton acceptor" evidence="8">
    <location>
        <position position="463"/>
    </location>
</feature>